<dbReference type="InterPro" id="IPR017868">
    <property type="entry name" value="Filamin/ABP280_repeat-like"/>
</dbReference>
<comment type="similarity">
    <text evidence="1">Belongs to the filamin family.</text>
</comment>
<evidence type="ECO:0000313" key="5">
    <source>
        <dbReference type="Proteomes" id="UP000053766"/>
    </source>
</evidence>
<dbReference type="EMBL" id="KN716160">
    <property type="protein sequence ID" value="KJH52735.1"/>
    <property type="molecule type" value="Genomic_DNA"/>
</dbReference>
<proteinExistence type="inferred from homology"/>
<dbReference type="InterPro" id="IPR014756">
    <property type="entry name" value="Ig_E-set"/>
</dbReference>
<sequence length="891" mass="95699">MVKFQGSPLRFYVDGYNGGFATVYGSGLQNTSAGEPAAFTVCAKGSAAKELSVSIEGPAQSRIKIHDNKDGTCAVTWVPPVPGEYKIHIKLGGKEVHNSPFTVLVAGEGAKRSHLSVGSTSEVALNITQSELKGISASIKSPSGIEEPCFVRIIEGGRLGVSFTPREAGEHLISVKKNGKLLPKAPFKIKVDKSQVGDASKVQVSGTGKTSSVCMKDNEILIDTSKAGYGGLSVSVQGPSKAELSCKEIKAGLIKVNYKPTEPGIYVITVKFADHHVKGSPFTVQCTGKGAGRKRVEISRKAEQAPMSVPKKEALVYMNLPNVSPMDIEAKILDPKGHTEAVVMRDIDGQLFQIRFIPQIEGLHYLSILHKDAHIYGSPFQFTVGGFAEGGAHKVRASGEGIIRGETNLSQSFNINTREAGAGTLSVSMEGPSKAELTFHEHEDGNCHVQYKVAEPGDYTVGIKFNDQHITDSPFKLFVAPATGEARKLELAQFHDQGIPEGKAFTFTVLTHRARGHLEAKVVTPTNEIETIDIVPVEEGECYALRFVPKQSGNHYIHVTLDGAPMRDSPFRLRVGGHDECDPTAISAIGDGIKNGVTGQFIIMPSQSGNHYIHVTLDGAPMRDSPFRLRVGGHDECDPTAISAIGDGIKNGVTGQKCEFIVRTANAGAGILTVQLDGPSKATLDAYELETGYKVRYTPLAPGDYYAAIKYNGIHIPGSPFKIYVEGKTIGGSDYNETSFVKIDAVAKTSKGTVATVPEYKGDASKEIKKNDINSYKLSNLLKTEIKVAFCQKNFNSIKTFKLQVEAKGAGLNKFFPGRPALFTIDTGAAGPNILLVGVVTTKGPCEEVVVKHHGNGHYTVTYRIPDRVKGFIFIKYGDEEIPGSPFAIGP</sequence>
<feature type="repeat" description="Filamin" evidence="3">
    <location>
        <begin position="13"/>
        <end position="105"/>
    </location>
</feature>
<feature type="repeat" description="Filamin" evidence="3">
    <location>
        <begin position="194"/>
        <end position="286"/>
    </location>
</feature>
<dbReference type="OrthoDB" id="5334309at2759"/>
<evidence type="ECO:0000313" key="4">
    <source>
        <dbReference type="EMBL" id="KJH52735.1"/>
    </source>
</evidence>
<gene>
    <name evidence="4" type="ORF">DICVIV_01079</name>
</gene>
<dbReference type="Gene3D" id="2.60.40.10">
    <property type="entry name" value="Immunoglobulins"/>
    <property type="match status" value="9"/>
</dbReference>
<dbReference type="STRING" id="29172.A0A0D8Y7P9"/>
<feature type="repeat" description="Filamin" evidence="3">
    <location>
        <begin position="284"/>
        <end position="384"/>
    </location>
</feature>
<reference evidence="4 5" key="1">
    <citation type="submission" date="2013-11" db="EMBL/GenBank/DDBJ databases">
        <title>Draft genome of the bovine lungworm Dictyocaulus viviparus.</title>
        <authorList>
            <person name="Mitreva M."/>
        </authorList>
    </citation>
    <scope>NUCLEOTIDE SEQUENCE [LARGE SCALE GENOMIC DNA]</scope>
    <source>
        <strain evidence="4 5">HannoverDv2000</strain>
    </source>
</reference>
<reference evidence="5" key="2">
    <citation type="journal article" date="2016" name="Sci. Rep.">
        <title>Dictyocaulus viviparus genome, variome and transcriptome elucidate lungworm biology and support future intervention.</title>
        <authorList>
            <person name="McNulty S.N."/>
            <person name="Strube C."/>
            <person name="Rosa B.A."/>
            <person name="Martin J.C."/>
            <person name="Tyagi R."/>
            <person name="Choi Y.J."/>
            <person name="Wang Q."/>
            <person name="Hallsworth Pepin K."/>
            <person name="Zhang X."/>
            <person name="Ozersky P."/>
            <person name="Wilson R.K."/>
            <person name="Sternberg P.W."/>
            <person name="Gasser R.B."/>
            <person name="Mitreva M."/>
        </authorList>
    </citation>
    <scope>NUCLEOTIDE SEQUENCE [LARGE SCALE GENOMIC DNA]</scope>
    <source>
        <strain evidence="5">HannoverDv2000</strain>
    </source>
</reference>
<dbReference type="GO" id="GO:0051015">
    <property type="term" value="F:actin filament binding"/>
    <property type="evidence" value="ECO:0007669"/>
    <property type="project" value="InterPro"/>
</dbReference>
<feature type="repeat" description="Filamin" evidence="3">
    <location>
        <begin position="387"/>
        <end position="479"/>
    </location>
</feature>
<dbReference type="InterPro" id="IPR044801">
    <property type="entry name" value="Filamin"/>
</dbReference>
<dbReference type="Proteomes" id="UP000053766">
    <property type="component" value="Unassembled WGS sequence"/>
</dbReference>
<feature type="repeat" description="Filamin" evidence="3">
    <location>
        <begin position="502"/>
        <end position="575"/>
    </location>
</feature>
<feature type="repeat" description="Filamin" evidence="3">
    <location>
        <begin position="804"/>
        <end position="891"/>
    </location>
</feature>
<organism evidence="4 5">
    <name type="scientific">Dictyocaulus viviparus</name>
    <name type="common">Bovine lungworm</name>
    <dbReference type="NCBI Taxonomy" id="29172"/>
    <lineage>
        <taxon>Eukaryota</taxon>
        <taxon>Metazoa</taxon>
        <taxon>Ecdysozoa</taxon>
        <taxon>Nematoda</taxon>
        <taxon>Chromadorea</taxon>
        <taxon>Rhabditida</taxon>
        <taxon>Rhabditina</taxon>
        <taxon>Rhabditomorpha</taxon>
        <taxon>Strongyloidea</taxon>
        <taxon>Metastrongylidae</taxon>
        <taxon>Dictyocaulus</taxon>
    </lineage>
</organism>
<evidence type="ECO:0000256" key="1">
    <source>
        <dbReference type="ARBA" id="ARBA00009238"/>
    </source>
</evidence>
<dbReference type="PANTHER" id="PTHR38537">
    <property type="entry name" value="JITTERBUG, ISOFORM N"/>
    <property type="match status" value="1"/>
</dbReference>
<keyword evidence="2" id="KW-0677">Repeat</keyword>
<evidence type="ECO:0000256" key="2">
    <source>
        <dbReference type="ARBA" id="ARBA00022737"/>
    </source>
</evidence>
<dbReference type="SUPFAM" id="SSF81296">
    <property type="entry name" value="E set domains"/>
    <property type="match status" value="8"/>
</dbReference>
<dbReference type="GO" id="GO:0030036">
    <property type="term" value="P:actin cytoskeleton organization"/>
    <property type="evidence" value="ECO:0007669"/>
    <property type="project" value="InterPro"/>
</dbReference>
<dbReference type="PANTHER" id="PTHR38537:SF8">
    <property type="entry name" value="FILAMIN-A"/>
    <property type="match status" value="1"/>
</dbReference>
<dbReference type="FunFam" id="2.60.40.10:FF:000096">
    <property type="entry name" value="filamin-C isoform X2"/>
    <property type="match status" value="1"/>
</dbReference>
<dbReference type="SMART" id="SM00557">
    <property type="entry name" value="IG_FLMN"/>
    <property type="match status" value="8"/>
</dbReference>
<dbReference type="PROSITE" id="PS50194">
    <property type="entry name" value="FILAMIN_REPEAT"/>
    <property type="match status" value="9"/>
</dbReference>
<dbReference type="InterPro" id="IPR013783">
    <property type="entry name" value="Ig-like_fold"/>
</dbReference>
<accession>A0A0D8Y7P9</accession>
<feature type="repeat" description="Filamin" evidence="3">
    <location>
        <begin position="103"/>
        <end position="191"/>
    </location>
</feature>
<evidence type="ECO:0000256" key="3">
    <source>
        <dbReference type="PROSITE-ProRule" id="PRU00087"/>
    </source>
</evidence>
<dbReference type="InterPro" id="IPR001298">
    <property type="entry name" value="Filamin/ABP280_rpt"/>
</dbReference>
<name>A0A0D8Y7P9_DICVI</name>
<protein>
    <submittedName>
        <fullName evidence="4">Filamin/ABP280 repeat protein</fullName>
    </submittedName>
</protein>
<dbReference type="Pfam" id="PF00630">
    <property type="entry name" value="Filamin"/>
    <property type="match status" value="7"/>
</dbReference>
<feature type="repeat" description="Filamin" evidence="3">
    <location>
        <begin position="605"/>
        <end position="631"/>
    </location>
</feature>
<dbReference type="AlphaFoldDB" id="A0A0D8Y7P9"/>
<dbReference type="FunFam" id="2.60.40.10:FF:000140">
    <property type="entry name" value="FiLamiN (Actin binding protein) homolog"/>
    <property type="match status" value="1"/>
</dbReference>
<feature type="repeat" description="Filamin" evidence="3">
    <location>
        <begin position="634"/>
        <end position="725"/>
    </location>
</feature>
<keyword evidence="5" id="KW-1185">Reference proteome</keyword>